<evidence type="ECO:0000313" key="2">
    <source>
        <dbReference type="Proteomes" id="UP000242287"/>
    </source>
</evidence>
<keyword evidence="2" id="KW-1185">Reference proteome</keyword>
<accession>A0A2A9NMM5</accession>
<protein>
    <recommendedName>
        <fullName evidence="3">Glycosyltransferase family 64 protein</fullName>
    </recommendedName>
</protein>
<gene>
    <name evidence="1" type="ORF">AMATHDRAFT_140548</name>
</gene>
<dbReference type="SUPFAM" id="SSF53448">
    <property type="entry name" value="Nucleotide-diphospho-sugar transferases"/>
    <property type="match status" value="1"/>
</dbReference>
<reference evidence="1 2" key="1">
    <citation type="submission" date="2014-02" db="EMBL/GenBank/DDBJ databases">
        <title>Transposable element dynamics among asymbiotic and ectomycorrhizal Amanita fungi.</title>
        <authorList>
            <consortium name="DOE Joint Genome Institute"/>
            <person name="Hess J."/>
            <person name="Skrede I."/>
            <person name="Wolfe B."/>
            <person name="LaButti K."/>
            <person name="Ohm R.A."/>
            <person name="Grigoriev I.V."/>
            <person name="Pringle A."/>
        </authorList>
    </citation>
    <scope>NUCLEOTIDE SEQUENCE [LARGE SCALE GENOMIC DNA]</scope>
    <source>
        <strain evidence="1 2">SKay4041</strain>
    </source>
</reference>
<name>A0A2A9NMM5_9AGAR</name>
<sequence>MFHHLASFLAIPFAIIAIIIWKEPRYIFDTFWWSVEDDVPSRTHLPNVPSHADTTAIILNWSRLPNVLKIVATLCQPQSENTISQIFIWNNSPHKINHTTFAETGCPSEVLRIHNSPTNLYFQARFLACEQVSTPFCFIQDDDYLVRPETVRAMRSHITEQSTSSIHLLPPFEMLSSQFRTMDVGSDLHTSFAWLGYGTLIPRKMAKDFLSLLQQLNVSDEITKMADNYFTVLRNSIPEMWFDNGVELGGGQPFTVGVEGDERNKHHIATQMLNLLISQRYSLQGKDVPFINFQYTRSPSISRAPCMGRLCIFETSIPLLPLDVPSLAPHAEEMLSLEATRMQTFGRDRIEHYINHPPSHAVDGQNETCFKSPEHAKEGDWISLDLVQLRSDPISVYMIVDKSTEAILSQSCLFEIFTDDWASIQASFACSDWDIGLRLCSLVIQHPRQYENRWGKFRARLRESVEKGWQICEIWARDMGRVGLLTSQV</sequence>
<organism evidence="1 2">
    <name type="scientific">Amanita thiersii Skay4041</name>
    <dbReference type="NCBI Taxonomy" id="703135"/>
    <lineage>
        <taxon>Eukaryota</taxon>
        <taxon>Fungi</taxon>
        <taxon>Dikarya</taxon>
        <taxon>Basidiomycota</taxon>
        <taxon>Agaricomycotina</taxon>
        <taxon>Agaricomycetes</taxon>
        <taxon>Agaricomycetidae</taxon>
        <taxon>Agaricales</taxon>
        <taxon>Pluteineae</taxon>
        <taxon>Amanitaceae</taxon>
        <taxon>Amanita</taxon>
    </lineage>
</organism>
<dbReference type="Gene3D" id="3.90.550.10">
    <property type="entry name" value="Spore Coat Polysaccharide Biosynthesis Protein SpsA, Chain A"/>
    <property type="match status" value="1"/>
</dbReference>
<dbReference type="Proteomes" id="UP000242287">
    <property type="component" value="Unassembled WGS sequence"/>
</dbReference>
<dbReference type="InterPro" id="IPR029044">
    <property type="entry name" value="Nucleotide-diphossugar_trans"/>
</dbReference>
<dbReference type="STRING" id="703135.A0A2A9NMM5"/>
<dbReference type="AlphaFoldDB" id="A0A2A9NMM5"/>
<dbReference type="EMBL" id="KZ301980">
    <property type="protein sequence ID" value="PFH52235.1"/>
    <property type="molecule type" value="Genomic_DNA"/>
</dbReference>
<evidence type="ECO:0008006" key="3">
    <source>
        <dbReference type="Google" id="ProtNLM"/>
    </source>
</evidence>
<dbReference type="OrthoDB" id="1684102at2759"/>
<evidence type="ECO:0000313" key="1">
    <source>
        <dbReference type="EMBL" id="PFH52235.1"/>
    </source>
</evidence>
<proteinExistence type="predicted"/>